<keyword evidence="3" id="KW-1185">Reference proteome</keyword>
<dbReference type="AlphaFoldDB" id="A0A366J8I2"/>
<evidence type="ECO:0000259" key="1">
    <source>
        <dbReference type="Pfam" id="PF01909"/>
    </source>
</evidence>
<dbReference type="Pfam" id="PF01909">
    <property type="entry name" value="NTP_transf_2"/>
    <property type="match status" value="1"/>
</dbReference>
<gene>
    <name evidence="2" type="ORF">DFP80_107231</name>
</gene>
<dbReference type="GO" id="GO:0016779">
    <property type="term" value="F:nucleotidyltransferase activity"/>
    <property type="evidence" value="ECO:0007669"/>
    <property type="project" value="InterPro"/>
</dbReference>
<organism evidence="2 3">
    <name type="scientific">Marinomonas rhizomae</name>
    <dbReference type="NCBI Taxonomy" id="491948"/>
    <lineage>
        <taxon>Bacteria</taxon>
        <taxon>Pseudomonadati</taxon>
        <taxon>Pseudomonadota</taxon>
        <taxon>Gammaproteobacteria</taxon>
        <taxon>Oceanospirillales</taxon>
        <taxon>Oceanospirillaceae</taxon>
        <taxon>Marinomonas</taxon>
    </lineage>
</organism>
<proteinExistence type="predicted"/>
<dbReference type="InterPro" id="IPR043519">
    <property type="entry name" value="NT_sf"/>
</dbReference>
<protein>
    <submittedName>
        <fullName evidence="2">Nucleotidyltransferase-like protein</fullName>
    </submittedName>
</protein>
<dbReference type="Gene3D" id="3.30.460.10">
    <property type="entry name" value="Beta Polymerase, domain 2"/>
    <property type="match status" value="1"/>
</dbReference>
<dbReference type="EMBL" id="QNSE01000007">
    <property type="protein sequence ID" value="RBP83252.1"/>
    <property type="molecule type" value="Genomic_DNA"/>
</dbReference>
<feature type="domain" description="Polymerase nucleotidyl transferase" evidence="1">
    <location>
        <begin position="11"/>
        <end position="56"/>
    </location>
</feature>
<accession>A0A366J8I2</accession>
<evidence type="ECO:0000313" key="3">
    <source>
        <dbReference type="Proteomes" id="UP000252792"/>
    </source>
</evidence>
<dbReference type="Proteomes" id="UP000252792">
    <property type="component" value="Unassembled WGS sequence"/>
</dbReference>
<dbReference type="InterPro" id="IPR002934">
    <property type="entry name" value="Polymerase_NTP_transf_dom"/>
</dbReference>
<keyword evidence="2" id="KW-0808">Transferase</keyword>
<sequence>MRLTDSQVQTIKQVVVMLAGEDAKVTLFGSRVDDNKKGGDIDLLITLNHVVEHPAVLSSKISARLIRLFQGRKVDVLLSAPNLQSLPIHQIAQSKGILL</sequence>
<dbReference type="SUPFAM" id="SSF81301">
    <property type="entry name" value="Nucleotidyltransferase"/>
    <property type="match status" value="1"/>
</dbReference>
<reference evidence="2 3" key="1">
    <citation type="submission" date="2018-06" db="EMBL/GenBank/DDBJ databases">
        <title>Genomic Encyclopedia of Type Strains, Phase III (KMG-III): the genomes of soil and plant-associated and newly described type strains.</title>
        <authorList>
            <person name="Whitman W."/>
        </authorList>
    </citation>
    <scope>NUCLEOTIDE SEQUENCE [LARGE SCALE GENOMIC DNA]</scope>
    <source>
        <strain evidence="2 3">CECT 7377</strain>
    </source>
</reference>
<comment type="caution">
    <text evidence="2">The sequence shown here is derived from an EMBL/GenBank/DDBJ whole genome shotgun (WGS) entry which is preliminary data.</text>
</comment>
<dbReference type="RefSeq" id="WP_113916802.1">
    <property type="nucleotide sequence ID" value="NZ_QNSE01000007.1"/>
</dbReference>
<dbReference type="OrthoDB" id="14556at2"/>
<evidence type="ECO:0000313" key="2">
    <source>
        <dbReference type="EMBL" id="RBP83252.1"/>
    </source>
</evidence>
<name>A0A366J8I2_9GAMM</name>